<accession>A0AAE6G5W6</accession>
<evidence type="ECO:0000313" key="4">
    <source>
        <dbReference type="Proteomes" id="UP000320179"/>
    </source>
</evidence>
<gene>
    <name evidence="3" type="ORF">BHS09_31625</name>
</gene>
<protein>
    <submittedName>
        <fullName evidence="3">Uncharacterized protein</fullName>
    </submittedName>
</protein>
<feature type="transmembrane region" description="Helical" evidence="2">
    <location>
        <begin position="12"/>
        <end position="34"/>
    </location>
</feature>
<proteinExistence type="predicted"/>
<evidence type="ECO:0000256" key="1">
    <source>
        <dbReference type="SAM" id="MobiDB-lite"/>
    </source>
</evidence>
<keyword evidence="2" id="KW-1133">Transmembrane helix</keyword>
<dbReference type="AlphaFoldDB" id="A0AAE6G5W6"/>
<feature type="compositionally biased region" description="Gly residues" evidence="1">
    <location>
        <begin position="202"/>
        <end position="225"/>
    </location>
</feature>
<keyword evidence="2" id="KW-0472">Membrane</keyword>
<organism evidence="3 4">
    <name type="scientific">Myxococcus xanthus</name>
    <dbReference type="NCBI Taxonomy" id="34"/>
    <lineage>
        <taxon>Bacteria</taxon>
        <taxon>Pseudomonadati</taxon>
        <taxon>Myxococcota</taxon>
        <taxon>Myxococcia</taxon>
        <taxon>Myxococcales</taxon>
        <taxon>Cystobacterineae</taxon>
        <taxon>Myxococcaceae</taxon>
        <taxon>Myxococcus</taxon>
    </lineage>
</organism>
<evidence type="ECO:0000313" key="3">
    <source>
        <dbReference type="EMBL" id="QDE71159.1"/>
    </source>
</evidence>
<reference evidence="3 4" key="1">
    <citation type="journal article" date="2019" name="Science">
        <title>Social genes are selection hotspots in kin groups of a soil microbe.</title>
        <authorList>
            <person name="Wielgoss S."/>
            <person name="Wolfensberger R."/>
            <person name="Sun L."/>
            <person name="Fiegna F."/>
            <person name="Velicer G.J."/>
        </authorList>
    </citation>
    <scope>NUCLEOTIDE SEQUENCE [LARGE SCALE GENOMIC DNA]</scope>
    <source>
        <strain evidence="3 4">MC3.5.9c15</strain>
    </source>
</reference>
<dbReference type="EMBL" id="CP017174">
    <property type="protein sequence ID" value="QDE71159.1"/>
    <property type="molecule type" value="Genomic_DNA"/>
</dbReference>
<feature type="region of interest" description="Disordered" evidence="1">
    <location>
        <begin position="175"/>
        <end position="239"/>
    </location>
</feature>
<dbReference type="Proteomes" id="UP000320179">
    <property type="component" value="Chromosome"/>
</dbReference>
<name>A0AAE6G5W6_MYXXA</name>
<sequence>MMSSLDFTSWRGLAATLASLVLVSLVVVSIRLLVMQTVQRRRERENRQINERLKTLISAYKTLGGSFTGELVVDPTHLRDMRRRLAAGEPLEQEPEQGLVLASPLDHPALERRRRTRDAVEAALSDVMLLGTEEQVRLAAEAAADMVAGRKVGTARLVVSLRDFIRRALDLEPIPHGVAIPDQGPLRPSGGGGGKGGDKGGGRGGGGAGGGGGTGAGGIGMGGAGVHEDTDDTDGGHRV</sequence>
<keyword evidence="2" id="KW-0812">Transmembrane</keyword>
<evidence type="ECO:0000256" key="2">
    <source>
        <dbReference type="SAM" id="Phobius"/>
    </source>
</evidence>